<accession>A0ACC0I9J2</accession>
<dbReference type="EMBL" id="CM045763">
    <property type="protein sequence ID" value="KAI8022055.1"/>
    <property type="molecule type" value="Genomic_DNA"/>
</dbReference>
<reference evidence="1 2" key="1">
    <citation type="journal article" date="2022" name="Plant J.">
        <title>Chromosome-level genome of Camellia lanceoleosa provides a valuable resource for understanding genome evolution and self-incompatibility.</title>
        <authorList>
            <person name="Gong W."/>
            <person name="Xiao S."/>
            <person name="Wang L."/>
            <person name="Liao Z."/>
            <person name="Chang Y."/>
            <person name="Mo W."/>
            <person name="Hu G."/>
            <person name="Li W."/>
            <person name="Zhao G."/>
            <person name="Zhu H."/>
            <person name="Hu X."/>
            <person name="Ji K."/>
            <person name="Xiang X."/>
            <person name="Song Q."/>
            <person name="Yuan D."/>
            <person name="Jin S."/>
            <person name="Zhang L."/>
        </authorList>
    </citation>
    <scope>NUCLEOTIDE SEQUENCE [LARGE SCALE GENOMIC DNA]</scope>
    <source>
        <strain evidence="1">SQ_2022a</strain>
    </source>
</reference>
<organism evidence="1 2">
    <name type="scientific">Camellia lanceoleosa</name>
    <dbReference type="NCBI Taxonomy" id="1840588"/>
    <lineage>
        <taxon>Eukaryota</taxon>
        <taxon>Viridiplantae</taxon>
        <taxon>Streptophyta</taxon>
        <taxon>Embryophyta</taxon>
        <taxon>Tracheophyta</taxon>
        <taxon>Spermatophyta</taxon>
        <taxon>Magnoliopsida</taxon>
        <taxon>eudicotyledons</taxon>
        <taxon>Gunneridae</taxon>
        <taxon>Pentapetalae</taxon>
        <taxon>asterids</taxon>
        <taxon>Ericales</taxon>
        <taxon>Theaceae</taxon>
        <taxon>Camellia</taxon>
    </lineage>
</organism>
<proteinExistence type="predicted"/>
<keyword evidence="2" id="KW-1185">Reference proteome</keyword>
<evidence type="ECO:0000313" key="2">
    <source>
        <dbReference type="Proteomes" id="UP001060215"/>
    </source>
</evidence>
<sequence>MSIQDHFHITNNFDSLSNFLHQCSQTNNLRALKKLHANLLRKGTLFLSLGLHTKLIFTYTTCLHIQRNPLQTLKKFFTFLNPTNPLPFNALISDFRRNRCSFLALQAFSFMHANGVPVDTYALCSSLTASSDVKNVEFGKQLHTHVMKLGWSSSVFVGSALIDLYAKLLLIKNAVQLFDEMPVRNTVCANALLSGYAEAKLWAEGLELVQKMPGLNLNFDNFTLSATLRVCGGLFAVELGEQVHAKMIRTVPNVGDDVFLQSSLIEMYGKCGLVQKARKVFSMVGFRLDGERKRDVVLWTSMLGVYGRNGCFKEVIGLYKEMLREGITPDGVAFVTVISACGHTGQVNLGIKYFESMVCDFGLDPRPEHYSCLIDLLCRAGELDKAWKLMNEMSNKANGSCTVSMWGALLSACNECGNVDLANLATQRALELDPRNVGIYVLQSNMYAKYGMWNEIKQLREQMKERGLEKDVGCSWIEVTS</sequence>
<name>A0ACC0I9J2_9ERIC</name>
<protein>
    <submittedName>
        <fullName evidence="1">Pentatricopeptide repeat-containing protein</fullName>
    </submittedName>
</protein>
<comment type="caution">
    <text evidence="1">The sequence shown here is derived from an EMBL/GenBank/DDBJ whole genome shotgun (WGS) entry which is preliminary data.</text>
</comment>
<dbReference type="Proteomes" id="UP001060215">
    <property type="component" value="Chromosome 6"/>
</dbReference>
<evidence type="ECO:0000313" key="1">
    <source>
        <dbReference type="EMBL" id="KAI8022055.1"/>
    </source>
</evidence>
<gene>
    <name evidence="1" type="ORF">LOK49_LG03G03681</name>
</gene>